<dbReference type="PANTHER" id="PTHR33449:SF1">
    <property type="entry name" value="NUCLEOID-ASSOCIATED PROTEIN YBAB"/>
    <property type="match status" value="1"/>
</dbReference>
<dbReference type="RefSeq" id="WP_146401449.1">
    <property type="nucleotide sequence ID" value="NZ_SJPJ01000001.1"/>
</dbReference>
<dbReference type="GO" id="GO:0003677">
    <property type="term" value="F:DNA binding"/>
    <property type="evidence" value="ECO:0007669"/>
    <property type="project" value="UniProtKB-KW"/>
</dbReference>
<dbReference type="PANTHER" id="PTHR33449">
    <property type="entry name" value="NUCLEOID-ASSOCIATED PROTEIN YBAB"/>
    <property type="match status" value="1"/>
</dbReference>
<dbReference type="PIRSF" id="PIRSF004555">
    <property type="entry name" value="UCP004555"/>
    <property type="match status" value="1"/>
</dbReference>
<accession>A0A5C5Z9U2</accession>
<dbReference type="SUPFAM" id="SSF82607">
    <property type="entry name" value="YbaB-like"/>
    <property type="match status" value="1"/>
</dbReference>
<protein>
    <submittedName>
        <fullName evidence="2">Nucleoid-associated protein YbaB</fullName>
    </submittedName>
</protein>
<keyword evidence="1" id="KW-0238">DNA-binding</keyword>
<evidence type="ECO:0000313" key="2">
    <source>
        <dbReference type="EMBL" id="TWT83970.1"/>
    </source>
</evidence>
<dbReference type="GO" id="GO:0005829">
    <property type="term" value="C:cytosol"/>
    <property type="evidence" value="ECO:0007669"/>
    <property type="project" value="TreeGrafter"/>
</dbReference>
<comment type="caution">
    <text evidence="2">The sequence shown here is derived from an EMBL/GenBank/DDBJ whole genome shotgun (WGS) entry which is preliminary data.</text>
</comment>
<dbReference type="AlphaFoldDB" id="A0A5C5Z9U2"/>
<sequence length="119" mass="12547">MFKGLGNLGNIASMMGSLQHLPDKMRELNEQMKRETVSGSSSDGLVSVVMNGVGQVQSVQISPDRPDSESELESLVMEATNAAGAAAKQMYADAISQMVNDMDLHVPGLDSILAHLTGG</sequence>
<dbReference type="InterPro" id="IPR036894">
    <property type="entry name" value="YbaB-like_sf"/>
</dbReference>
<dbReference type="Gene3D" id="3.30.1310.10">
    <property type="entry name" value="Nucleoid-associated protein YbaB-like domain"/>
    <property type="match status" value="1"/>
</dbReference>
<evidence type="ECO:0000313" key="3">
    <source>
        <dbReference type="Proteomes" id="UP000315010"/>
    </source>
</evidence>
<dbReference type="Pfam" id="PF02575">
    <property type="entry name" value="YbaB_DNA_bd"/>
    <property type="match status" value="1"/>
</dbReference>
<gene>
    <name evidence="2" type="primary">ybaB</name>
    <name evidence="2" type="ORF">CA13_54440</name>
</gene>
<organism evidence="2 3">
    <name type="scientific">Novipirellula herctigrandis</name>
    <dbReference type="NCBI Taxonomy" id="2527986"/>
    <lineage>
        <taxon>Bacteria</taxon>
        <taxon>Pseudomonadati</taxon>
        <taxon>Planctomycetota</taxon>
        <taxon>Planctomycetia</taxon>
        <taxon>Pirellulales</taxon>
        <taxon>Pirellulaceae</taxon>
        <taxon>Novipirellula</taxon>
    </lineage>
</organism>
<dbReference type="InterPro" id="IPR004401">
    <property type="entry name" value="YbaB/EbfC"/>
</dbReference>
<reference evidence="2 3" key="1">
    <citation type="submission" date="2019-02" db="EMBL/GenBank/DDBJ databases">
        <title>Deep-cultivation of Planctomycetes and their phenomic and genomic characterization uncovers novel biology.</title>
        <authorList>
            <person name="Wiegand S."/>
            <person name="Jogler M."/>
            <person name="Boedeker C."/>
            <person name="Pinto D."/>
            <person name="Vollmers J."/>
            <person name="Rivas-Marin E."/>
            <person name="Kohn T."/>
            <person name="Peeters S.H."/>
            <person name="Heuer A."/>
            <person name="Rast P."/>
            <person name="Oberbeckmann S."/>
            <person name="Bunk B."/>
            <person name="Jeske O."/>
            <person name="Meyerdierks A."/>
            <person name="Storesund J.E."/>
            <person name="Kallscheuer N."/>
            <person name="Luecker S."/>
            <person name="Lage O.M."/>
            <person name="Pohl T."/>
            <person name="Merkel B.J."/>
            <person name="Hornburger P."/>
            <person name="Mueller R.-W."/>
            <person name="Bruemmer F."/>
            <person name="Labrenz M."/>
            <person name="Spormann A.M."/>
            <person name="Op Den Camp H."/>
            <person name="Overmann J."/>
            <person name="Amann R."/>
            <person name="Jetten M.S.M."/>
            <person name="Mascher T."/>
            <person name="Medema M.H."/>
            <person name="Devos D.P."/>
            <person name="Kaster A.-K."/>
            <person name="Ovreas L."/>
            <person name="Rohde M."/>
            <person name="Galperin M.Y."/>
            <person name="Jogler C."/>
        </authorList>
    </citation>
    <scope>NUCLEOTIDE SEQUENCE [LARGE SCALE GENOMIC DNA]</scope>
    <source>
        <strain evidence="2 3">CA13</strain>
    </source>
</reference>
<proteinExistence type="predicted"/>
<dbReference type="OrthoDB" id="288497at2"/>
<keyword evidence="3" id="KW-1185">Reference proteome</keyword>
<dbReference type="EMBL" id="SJPJ01000001">
    <property type="protein sequence ID" value="TWT83970.1"/>
    <property type="molecule type" value="Genomic_DNA"/>
</dbReference>
<evidence type="ECO:0000256" key="1">
    <source>
        <dbReference type="ARBA" id="ARBA00023125"/>
    </source>
</evidence>
<dbReference type="NCBIfam" id="TIGR00103">
    <property type="entry name" value="DNA_YbaB_EbfC"/>
    <property type="match status" value="1"/>
</dbReference>
<dbReference type="Proteomes" id="UP000315010">
    <property type="component" value="Unassembled WGS sequence"/>
</dbReference>
<name>A0A5C5Z9U2_9BACT</name>